<protein>
    <submittedName>
        <fullName evidence="1">Uncharacterized protein</fullName>
    </submittedName>
</protein>
<name>A0AAV5MPB8_9ROSI</name>
<organism evidence="1 2">
    <name type="scientific">Rubroshorea leprosula</name>
    <dbReference type="NCBI Taxonomy" id="152421"/>
    <lineage>
        <taxon>Eukaryota</taxon>
        <taxon>Viridiplantae</taxon>
        <taxon>Streptophyta</taxon>
        <taxon>Embryophyta</taxon>
        <taxon>Tracheophyta</taxon>
        <taxon>Spermatophyta</taxon>
        <taxon>Magnoliopsida</taxon>
        <taxon>eudicotyledons</taxon>
        <taxon>Gunneridae</taxon>
        <taxon>Pentapetalae</taxon>
        <taxon>rosids</taxon>
        <taxon>malvids</taxon>
        <taxon>Malvales</taxon>
        <taxon>Dipterocarpaceae</taxon>
        <taxon>Rubroshorea</taxon>
    </lineage>
</organism>
<keyword evidence="2" id="KW-1185">Reference proteome</keyword>
<gene>
    <name evidence="1" type="ORF">SLEP1_g58455</name>
</gene>
<evidence type="ECO:0000313" key="1">
    <source>
        <dbReference type="EMBL" id="GKV51831.1"/>
    </source>
</evidence>
<sequence>MQLNKKKNTAKEEVYNDYGYEAQITKTVLIAFNLVCFGSFARNKLNPIFFSASACFLGKLWQKYREVQEVSSSSSR</sequence>
<evidence type="ECO:0000313" key="2">
    <source>
        <dbReference type="Proteomes" id="UP001054252"/>
    </source>
</evidence>
<dbReference type="EMBL" id="BPVZ01000549">
    <property type="protein sequence ID" value="GKV51831.1"/>
    <property type="molecule type" value="Genomic_DNA"/>
</dbReference>
<reference evidence="1 2" key="1">
    <citation type="journal article" date="2021" name="Commun. Biol.">
        <title>The genome of Shorea leprosula (Dipterocarpaceae) highlights the ecological relevance of drought in aseasonal tropical rainforests.</title>
        <authorList>
            <person name="Ng K.K.S."/>
            <person name="Kobayashi M.J."/>
            <person name="Fawcett J.A."/>
            <person name="Hatakeyama M."/>
            <person name="Paape T."/>
            <person name="Ng C.H."/>
            <person name="Ang C.C."/>
            <person name="Tnah L.H."/>
            <person name="Lee C.T."/>
            <person name="Nishiyama T."/>
            <person name="Sese J."/>
            <person name="O'Brien M.J."/>
            <person name="Copetti D."/>
            <person name="Mohd Noor M.I."/>
            <person name="Ong R.C."/>
            <person name="Putra M."/>
            <person name="Sireger I.Z."/>
            <person name="Indrioko S."/>
            <person name="Kosugi Y."/>
            <person name="Izuno A."/>
            <person name="Isagi Y."/>
            <person name="Lee S.L."/>
            <person name="Shimizu K.K."/>
        </authorList>
    </citation>
    <scope>NUCLEOTIDE SEQUENCE [LARGE SCALE GENOMIC DNA]</scope>
    <source>
        <strain evidence="1">214</strain>
    </source>
</reference>
<dbReference type="Proteomes" id="UP001054252">
    <property type="component" value="Unassembled WGS sequence"/>
</dbReference>
<proteinExistence type="predicted"/>
<accession>A0AAV5MPB8</accession>
<dbReference type="AlphaFoldDB" id="A0AAV5MPB8"/>
<comment type="caution">
    <text evidence="1">The sequence shown here is derived from an EMBL/GenBank/DDBJ whole genome shotgun (WGS) entry which is preliminary data.</text>
</comment>